<dbReference type="InterPro" id="IPR000489">
    <property type="entry name" value="Pterin-binding_dom"/>
</dbReference>
<evidence type="ECO:0000256" key="19">
    <source>
        <dbReference type="PROSITE-ProRule" id="PRU00333"/>
    </source>
</evidence>
<evidence type="ECO:0000259" key="20">
    <source>
        <dbReference type="PROSITE" id="PS50970"/>
    </source>
</evidence>
<dbReference type="EMBL" id="CP001056">
    <property type="protein sequence ID" value="ACD24053.1"/>
    <property type="molecule type" value="Genomic_DNA"/>
</dbReference>
<dbReference type="PROSITE" id="PS50970">
    <property type="entry name" value="HCY"/>
    <property type="match status" value="1"/>
</dbReference>
<accession>B2TP83</accession>
<evidence type="ECO:0000256" key="4">
    <source>
        <dbReference type="ARBA" id="ARBA00005178"/>
    </source>
</evidence>
<comment type="catalytic activity">
    <reaction evidence="1">
        <text>(6S)-5-methyl-5,6,7,8-tetrahydrofolate + L-homocysteine = (6S)-5,6,7,8-tetrahydrofolate + L-methionine</text>
        <dbReference type="Rhea" id="RHEA:11172"/>
        <dbReference type="ChEBI" id="CHEBI:18608"/>
        <dbReference type="ChEBI" id="CHEBI:57453"/>
        <dbReference type="ChEBI" id="CHEBI:57844"/>
        <dbReference type="ChEBI" id="CHEBI:58199"/>
        <dbReference type="EC" id="2.1.1.13"/>
    </reaction>
</comment>
<keyword evidence="12" id="KW-0949">S-adenosyl-L-methionine</keyword>
<proteinExistence type="inferred from homology"/>
<keyword evidence="10" id="KW-0846">Cobalamin</keyword>
<dbReference type="Pfam" id="PF02607">
    <property type="entry name" value="B12-binding_2"/>
    <property type="match status" value="1"/>
</dbReference>
<dbReference type="InterPro" id="IPR011005">
    <property type="entry name" value="Dihydropteroate_synth-like_sf"/>
</dbReference>
<dbReference type="KEGG" id="cbk:CLL_A2853"/>
<keyword evidence="15" id="KW-0486">Methionine biosynthesis</keyword>
<reference evidence="24" key="1">
    <citation type="submission" date="2009-06" db="EMBL/GenBank/DDBJ databases">
        <authorList>
            <consortium name="US DOE Joint Genome Institute (JGI-PGF)"/>
            <person name="Lucas S."/>
            <person name="Copeland A."/>
            <person name="Lapidus A."/>
            <person name="Glavina del Rio T."/>
            <person name="Dalin E."/>
            <person name="Tice H."/>
            <person name="Bruce D."/>
            <person name="Goodwin L."/>
            <person name="Pitluck S."/>
            <person name="Kyrpides N."/>
            <person name="Mavromatis K."/>
            <person name="Ivanova N."/>
            <person name="Saunders E."/>
            <person name="Brettin T."/>
            <person name="Detter J.C."/>
            <person name="Han C."/>
            <person name="Larimer F."/>
            <person name="Land M."/>
            <person name="Hauser L."/>
            <person name="Markowitz V."/>
            <person name="Cheng J.-F."/>
            <person name="Hugenholtz P."/>
            <person name="Woyke T."/>
            <person name="Wu D."/>
            <person name="Gronow S."/>
            <person name="Klenk H.-P."/>
            <person name="Eisen J.A."/>
        </authorList>
    </citation>
    <scope>NUCLEOTIDE SEQUENCE</scope>
    <source>
        <strain evidence="24">Eklund 17B</strain>
    </source>
</reference>
<evidence type="ECO:0000256" key="3">
    <source>
        <dbReference type="ARBA" id="ARBA00001956"/>
    </source>
</evidence>
<dbReference type="InterPro" id="IPR003726">
    <property type="entry name" value="HCY_dom"/>
</dbReference>
<dbReference type="InterPro" id="IPR036724">
    <property type="entry name" value="Cobalamin-bd_sf"/>
</dbReference>
<feature type="domain" description="B12-binding" evidence="22">
    <location>
        <begin position="678"/>
        <end position="799"/>
    </location>
</feature>
<evidence type="ECO:0000256" key="5">
    <source>
        <dbReference type="ARBA" id="ARBA00010398"/>
    </source>
</evidence>
<dbReference type="PANTHER" id="PTHR45833:SF1">
    <property type="entry name" value="METHIONINE SYNTHASE"/>
    <property type="match status" value="1"/>
</dbReference>
<dbReference type="Pfam" id="PF02574">
    <property type="entry name" value="S-methyl_trans"/>
    <property type="match status" value="1"/>
</dbReference>
<feature type="binding site" evidence="19">
    <location>
        <position position="269"/>
    </location>
    <ligand>
        <name>Zn(2+)</name>
        <dbReference type="ChEBI" id="CHEBI:29105"/>
    </ligand>
</feature>
<dbReference type="GO" id="GO:0008705">
    <property type="term" value="F:methionine synthase activity"/>
    <property type="evidence" value="ECO:0007669"/>
    <property type="project" value="UniProtKB-EC"/>
</dbReference>
<dbReference type="GO" id="GO:0005829">
    <property type="term" value="C:cytosol"/>
    <property type="evidence" value="ECO:0007669"/>
    <property type="project" value="TreeGrafter"/>
</dbReference>
<accession>U4P8N5</accession>
<dbReference type="SMART" id="SM01018">
    <property type="entry name" value="B12-binding_2"/>
    <property type="match status" value="1"/>
</dbReference>
<comment type="pathway">
    <text evidence="4">Amino-acid biosynthesis; L-methionine biosynthesis via de novo pathway; L-methionine from L-homocysteine (MetH route): step 1/1.</text>
</comment>
<keyword evidence="8 19" id="KW-0489">Methyltransferase</keyword>
<keyword evidence="14 19" id="KW-0862">Zinc</keyword>
<keyword evidence="9" id="KW-0028">Amino-acid biosynthesis</keyword>
<dbReference type="Gene3D" id="3.20.20.330">
    <property type="entry name" value="Homocysteine-binding-like domain"/>
    <property type="match status" value="1"/>
</dbReference>
<evidence type="ECO:0000256" key="18">
    <source>
        <dbReference type="ARBA" id="ARBA00031040"/>
    </source>
</evidence>
<dbReference type="SUPFAM" id="SSF52242">
    <property type="entry name" value="Cobalamin (vitamin B12)-binding domain"/>
    <property type="match status" value="1"/>
</dbReference>
<evidence type="ECO:0000256" key="2">
    <source>
        <dbReference type="ARBA" id="ARBA00001947"/>
    </source>
</evidence>
<comment type="cofactor">
    <cofactor evidence="2 19">
        <name>Zn(2+)</name>
        <dbReference type="ChEBI" id="CHEBI:29105"/>
    </cofactor>
</comment>
<reference evidence="24" key="2">
    <citation type="submission" date="2009-08" db="EMBL/GenBank/DDBJ databases">
        <authorList>
            <person name="Shrivastava S."/>
            <person name="Brinkac L.M."/>
            <person name="Dodson R.J."/>
            <person name="Harkins D.M."/>
            <person name="Durkin A.S."/>
            <person name="Sutton G."/>
        </authorList>
    </citation>
    <scope>NUCLEOTIDE SEQUENCE</scope>
    <source>
        <strain evidence="24">Eklund 17B</strain>
    </source>
</reference>
<feature type="domain" description="Hcy-binding" evidence="20">
    <location>
        <begin position="1"/>
        <end position="284"/>
    </location>
</feature>
<dbReference type="SUPFAM" id="SSF51717">
    <property type="entry name" value="Dihydropteroate synthetase-like"/>
    <property type="match status" value="1"/>
</dbReference>
<comment type="similarity">
    <text evidence="5">Belongs to the vitamin-B12 dependent methionine synthase family.</text>
</comment>
<evidence type="ECO:0000256" key="9">
    <source>
        <dbReference type="ARBA" id="ARBA00022605"/>
    </source>
</evidence>
<dbReference type="InterPro" id="IPR017215">
    <property type="entry name" value="MetH_bac"/>
</dbReference>
<dbReference type="PROSITE" id="PS51332">
    <property type="entry name" value="B12_BINDING"/>
    <property type="match status" value="1"/>
</dbReference>
<evidence type="ECO:0000256" key="14">
    <source>
        <dbReference type="ARBA" id="ARBA00022833"/>
    </source>
</evidence>
<dbReference type="InterPro" id="IPR006158">
    <property type="entry name" value="Cobalamin-bd"/>
</dbReference>
<feature type="domain" description="Pterin-binding" evidence="21">
    <location>
        <begin position="312"/>
        <end position="556"/>
    </location>
</feature>
<evidence type="ECO:0000313" key="24">
    <source>
        <dbReference type="EMBL" id="ACD24053.1"/>
    </source>
</evidence>
<protein>
    <recommendedName>
        <fullName evidence="7">Methionine synthase</fullName>
        <ecNumber evidence="6">2.1.1.13</ecNumber>
    </recommendedName>
    <alternativeName>
        <fullName evidence="18">5-methyltetrahydrofolate--homocysteine methyltransferase</fullName>
    </alternativeName>
</protein>
<dbReference type="InterPro" id="IPR003759">
    <property type="entry name" value="Cbl-bd_cap"/>
</dbReference>
<dbReference type="PROSITE" id="PS51337">
    <property type="entry name" value="B12_BINDING_NTER"/>
    <property type="match status" value="1"/>
</dbReference>
<dbReference type="PATRIC" id="fig|935198.13.peg.2814"/>
<dbReference type="EC" id="2.1.1.13" evidence="6"/>
<keyword evidence="11 19" id="KW-0808">Transferase</keyword>
<dbReference type="HOGENOM" id="CLU_004914_0_2_9"/>
<dbReference type="Gene3D" id="1.10.1240.10">
    <property type="entry name" value="Methionine synthase domain"/>
    <property type="match status" value="1"/>
</dbReference>
<dbReference type="UniPathway" id="UPA00051">
    <property type="reaction ID" value="UER00081"/>
</dbReference>
<dbReference type="SUPFAM" id="SSF47644">
    <property type="entry name" value="Methionine synthase domain"/>
    <property type="match status" value="1"/>
</dbReference>
<feature type="domain" description="B12-binding N-terminal" evidence="23">
    <location>
        <begin position="583"/>
        <end position="676"/>
    </location>
</feature>
<organism evidence="24">
    <name type="scientific">Clostridium botulinum (strain Eklund 17B / Type B)</name>
    <dbReference type="NCBI Taxonomy" id="935198"/>
    <lineage>
        <taxon>Bacteria</taxon>
        <taxon>Bacillati</taxon>
        <taxon>Bacillota</taxon>
        <taxon>Clostridia</taxon>
        <taxon>Eubacteriales</taxon>
        <taxon>Clostridiaceae</taxon>
        <taxon>Clostridium</taxon>
    </lineage>
</organism>
<dbReference type="AlphaFoldDB" id="B2TP83"/>
<evidence type="ECO:0000259" key="22">
    <source>
        <dbReference type="PROSITE" id="PS51332"/>
    </source>
</evidence>
<dbReference type="GO" id="GO:0032259">
    <property type="term" value="P:methylation"/>
    <property type="evidence" value="ECO:0007669"/>
    <property type="project" value="UniProtKB-KW"/>
</dbReference>
<dbReference type="InterPro" id="IPR036594">
    <property type="entry name" value="Meth_synthase_dom"/>
</dbReference>
<feature type="binding site" evidence="19">
    <location>
        <position position="270"/>
    </location>
    <ligand>
        <name>Zn(2+)</name>
        <dbReference type="ChEBI" id="CHEBI:29105"/>
    </ligand>
</feature>
<evidence type="ECO:0000256" key="16">
    <source>
        <dbReference type="ARBA" id="ARBA00023285"/>
    </source>
</evidence>
<evidence type="ECO:0000256" key="1">
    <source>
        <dbReference type="ARBA" id="ARBA00001700"/>
    </source>
</evidence>
<evidence type="ECO:0000256" key="12">
    <source>
        <dbReference type="ARBA" id="ARBA00022691"/>
    </source>
</evidence>
<dbReference type="Gene3D" id="3.20.20.20">
    <property type="entry name" value="Dihydropteroate synthase-like"/>
    <property type="match status" value="1"/>
</dbReference>
<evidence type="ECO:0000256" key="15">
    <source>
        <dbReference type="ARBA" id="ARBA00023167"/>
    </source>
</evidence>
<name>B2TP83_CLOBB</name>
<dbReference type="GO" id="GO:0046872">
    <property type="term" value="F:metal ion binding"/>
    <property type="evidence" value="ECO:0007669"/>
    <property type="project" value="UniProtKB-KW"/>
</dbReference>
<evidence type="ECO:0000256" key="17">
    <source>
        <dbReference type="ARBA" id="ARBA00025552"/>
    </source>
</evidence>
<dbReference type="InterPro" id="IPR050554">
    <property type="entry name" value="Met_Synthase/Corrinoid"/>
</dbReference>
<dbReference type="NCBIfam" id="NF005719">
    <property type="entry name" value="PRK07535.1"/>
    <property type="match status" value="1"/>
</dbReference>
<dbReference type="GO" id="GO:0046653">
    <property type="term" value="P:tetrahydrofolate metabolic process"/>
    <property type="evidence" value="ECO:0007669"/>
    <property type="project" value="TreeGrafter"/>
</dbReference>
<evidence type="ECO:0000256" key="11">
    <source>
        <dbReference type="ARBA" id="ARBA00022679"/>
    </source>
</evidence>
<evidence type="ECO:0000256" key="10">
    <source>
        <dbReference type="ARBA" id="ARBA00022628"/>
    </source>
</evidence>
<feature type="binding site" evidence="19">
    <location>
        <position position="204"/>
    </location>
    <ligand>
        <name>Zn(2+)</name>
        <dbReference type="ChEBI" id="CHEBI:29105"/>
    </ligand>
</feature>
<dbReference type="PANTHER" id="PTHR45833">
    <property type="entry name" value="METHIONINE SYNTHASE"/>
    <property type="match status" value="1"/>
</dbReference>
<evidence type="ECO:0000256" key="8">
    <source>
        <dbReference type="ARBA" id="ARBA00022603"/>
    </source>
</evidence>
<evidence type="ECO:0000256" key="6">
    <source>
        <dbReference type="ARBA" id="ARBA00012032"/>
    </source>
</evidence>
<evidence type="ECO:0000256" key="13">
    <source>
        <dbReference type="ARBA" id="ARBA00022723"/>
    </source>
</evidence>
<dbReference type="PIRSF" id="PIRSF037472">
    <property type="entry name" value="DHPS_mtfrase"/>
    <property type="match status" value="1"/>
</dbReference>
<sequence>MGLKEFIKDNILVFDGAMGTMLQKEGLKLGENPEIFNIEESEKVKKIHEEYIKNGAMIITSNTFGANELKLENTGYTVEEIINAAISLAKEATGNEKVYIALDIGPIGELLEPMGTLSFDRAYEIFKRQIVQGEKSGADLILIETMTDLYEAKAALLAAKENTSLPVFCTMSFDENGRTFTGCTPESMAITLEGIGADAVGINCSLGPKELLPIVKRIKKATNLPIMTQPNAGLPKLSFGEAIYDITSDEFEYWVNEFVKEGVSIIGGCCGTTPKFIKRLRVLADNNKRIIRDKIEFSAVCTPSNVVKIEGVKVIGERINPTGKKLFKEALKNNDIDYILKQAIEQIEAGAEILDVNVGLPEINEKEMMKKVVKEIQGIIDAPLQIDSSNIAAIETGLRAYNGKPIVNSVNGEDEVLEKILPLVKKYGASVVGLTLDKRGIPATADERFKIAEKIVKKAKEYGIEKHNVFIDCLVLTASAQQAEVKETLKALRRVKEELGVKTLLGVSNISFGLPCRELINETFLAMAIANGLDLPIMNPNSTGMMAVINSYNVLANIDKRSEKYISIYGNVKVERGLRDTSKKNIEVIKSENIDLKYIVIKGLKDEAEEATKHILKTMNELSVVNEILIPALDEVGLKYEKGEIFLPQLIQCAETVKKAFEVIKKRLVINKSNSISKGKIVLATVKEDIHDIGKNIVKVILENYGYQIIDLGKDVSVETVVDVSLKNDIKLVGLSALMTTTLKSMEETIKGLRENGYKGKVFVGGAVLTSEYAKQIGADYYAKDARESVEIAKIVLNN</sequence>
<evidence type="ECO:0000259" key="21">
    <source>
        <dbReference type="PROSITE" id="PS50972"/>
    </source>
</evidence>
<gene>
    <name evidence="24" type="ordered locus">CLL_A2853</name>
</gene>
<dbReference type="Gene3D" id="3.40.50.280">
    <property type="entry name" value="Cobalamin-binding domain"/>
    <property type="match status" value="1"/>
</dbReference>
<dbReference type="Pfam" id="PF02310">
    <property type="entry name" value="B12-binding"/>
    <property type="match status" value="1"/>
</dbReference>
<keyword evidence="16" id="KW-0170">Cobalt</keyword>
<evidence type="ECO:0000259" key="23">
    <source>
        <dbReference type="PROSITE" id="PS51337"/>
    </source>
</evidence>
<dbReference type="InterPro" id="IPR036589">
    <property type="entry name" value="HCY_dom_sf"/>
</dbReference>
<evidence type="ECO:0000256" key="7">
    <source>
        <dbReference type="ARBA" id="ARBA00013998"/>
    </source>
</evidence>
<comment type="cofactor">
    <cofactor evidence="3">
        <name>methylcob(III)alamin</name>
        <dbReference type="ChEBI" id="CHEBI:28115"/>
    </cofactor>
</comment>
<dbReference type="GO" id="GO:0050667">
    <property type="term" value="P:homocysteine metabolic process"/>
    <property type="evidence" value="ECO:0007669"/>
    <property type="project" value="TreeGrafter"/>
</dbReference>
<dbReference type="PROSITE" id="PS50972">
    <property type="entry name" value="PTERIN_BINDING"/>
    <property type="match status" value="1"/>
</dbReference>
<dbReference type="SUPFAM" id="SSF82282">
    <property type="entry name" value="Homocysteine S-methyltransferase"/>
    <property type="match status" value="1"/>
</dbReference>
<keyword evidence="13 19" id="KW-0479">Metal-binding</keyword>
<dbReference type="Pfam" id="PF00809">
    <property type="entry name" value="Pterin_bind"/>
    <property type="match status" value="1"/>
</dbReference>
<comment type="function">
    <text evidence="17">Catalyzes the transfer of a methyl group from methyl-cobalamin to homocysteine, yielding enzyme-bound cob(I)alamin and methionine. Subsequently, remethylates the cofactor using methyltetrahydrofolate.</text>
</comment>
<dbReference type="GO" id="GO:0031419">
    <property type="term" value="F:cobalamin binding"/>
    <property type="evidence" value="ECO:0007669"/>
    <property type="project" value="UniProtKB-KW"/>
</dbReference>